<dbReference type="EMBL" id="CAJVPK010000063">
    <property type="protein sequence ID" value="CAG8440929.1"/>
    <property type="molecule type" value="Genomic_DNA"/>
</dbReference>
<reference evidence="1" key="1">
    <citation type="submission" date="2021-06" db="EMBL/GenBank/DDBJ databases">
        <authorList>
            <person name="Kallberg Y."/>
            <person name="Tangrot J."/>
            <person name="Rosling A."/>
        </authorList>
    </citation>
    <scope>NUCLEOTIDE SEQUENCE</scope>
    <source>
        <strain evidence="1">AZ414A</strain>
    </source>
</reference>
<evidence type="ECO:0000313" key="1">
    <source>
        <dbReference type="EMBL" id="CAG8440929.1"/>
    </source>
</evidence>
<name>A0A9N8YNA1_9GLOM</name>
<gene>
    <name evidence="1" type="ORF">DEBURN_LOCUS1431</name>
</gene>
<proteinExistence type="predicted"/>
<keyword evidence="2" id="KW-1185">Reference proteome</keyword>
<dbReference type="AlphaFoldDB" id="A0A9N8YNA1"/>
<evidence type="ECO:0000313" key="2">
    <source>
        <dbReference type="Proteomes" id="UP000789706"/>
    </source>
</evidence>
<dbReference type="Proteomes" id="UP000789706">
    <property type="component" value="Unassembled WGS sequence"/>
</dbReference>
<comment type="caution">
    <text evidence="1">The sequence shown here is derived from an EMBL/GenBank/DDBJ whole genome shotgun (WGS) entry which is preliminary data.</text>
</comment>
<accession>A0A9N8YNA1</accession>
<organism evidence="1 2">
    <name type="scientific">Diversispora eburnea</name>
    <dbReference type="NCBI Taxonomy" id="1213867"/>
    <lineage>
        <taxon>Eukaryota</taxon>
        <taxon>Fungi</taxon>
        <taxon>Fungi incertae sedis</taxon>
        <taxon>Mucoromycota</taxon>
        <taxon>Glomeromycotina</taxon>
        <taxon>Glomeromycetes</taxon>
        <taxon>Diversisporales</taxon>
        <taxon>Diversisporaceae</taxon>
        <taxon>Diversispora</taxon>
    </lineage>
</organism>
<sequence length="41" mass="4613">MKIDEWIAVIAGILLPLPMKSVESLNGPVIAGIWVFFSRNW</sequence>
<protein>
    <submittedName>
        <fullName evidence="1">1028_t:CDS:1</fullName>
    </submittedName>
</protein>